<feature type="region of interest" description="Disordered" evidence="4">
    <location>
        <begin position="1"/>
        <end position="171"/>
    </location>
</feature>
<reference evidence="6 7" key="1">
    <citation type="journal article" date="2017" name="BMC Genomics">
        <title>Comparative genomic and phylogenomic analyses of the Bifidobacteriaceae family.</title>
        <authorList>
            <person name="Lugli G.A."/>
            <person name="Milani C."/>
            <person name="Turroni F."/>
            <person name="Duranti S."/>
            <person name="Mancabelli L."/>
            <person name="Mangifesta M."/>
            <person name="Ferrario C."/>
            <person name="Modesto M."/>
            <person name="Mattarelli P."/>
            <person name="Jiri K."/>
            <person name="van Sinderen D."/>
            <person name="Ventura M."/>
        </authorList>
    </citation>
    <scope>NUCLEOTIDE SEQUENCE [LARGE SCALE GENOMIC DNA]</scope>
    <source>
        <strain evidence="6 7">DSM 100201</strain>
    </source>
</reference>
<dbReference type="FunFam" id="3.90.1530.30:FF:000001">
    <property type="entry name" value="Chromosome partitioning protein ParB"/>
    <property type="match status" value="1"/>
</dbReference>
<dbReference type="SMART" id="SM00470">
    <property type="entry name" value="ParB"/>
    <property type="match status" value="1"/>
</dbReference>
<dbReference type="InterPro" id="IPR003115">
    <property type="entry name" value="ParB_N"/>
</dbReference>
<dbReference type="Pfam" id="PF17762">
    <property type="entry name" value="HTH_ParB"/>
    <property type="match status" value="1"/>
</dbReference>
<protein>
    <submittedName>
        <fullName evidence="6">Chromosome partitioning protein ParB</fullName>
    </submittedName>
</protein>
<evidence type="ECO:0000313" key="7">
    <source>
        <dbReference type="Proteomes" id="UP000216444"/>
    </source>
</evidence>
<evidence type="ECO:0000259" key="5">
    <source>
        <dbReference type="SMART" id="SM00470"/>
    </source>
</evidence>
<dbReference type="Gene3D" id="3.90.1530.30">
    <property type="match status" value="1"/>
</dbReference>
<dbReference type="Proteomes" id="UP000216444">
    <property type="component" value="Unassembled WGS sequence"/>
</dbReference>
<evidence type="ECO:0000256" key="3">
    <source>
        <dbReference type="ARBA" id="ARBA00023125"/>
    </source>
</evidence>
<feature type="domain" description="ParB-like N-terminal" evidence="5">
    <location>
        <begin position="202"/>
        <end position="300"/>
    </location>
</feature>
<dbReference type="SUPFAM" id="SSF110849">
    <property type="entry name" value="ParB/Sulfiredoxin"/>
    <property type="match status" value="1"/>
</dbReference>
<feature type="compositionally biased region" description="Polar residues" evidence="4">
    <location>
        <begin position="132"/>
        <end position="149"/>
    </location>
</feature>
<comment type="similarity">
    <text evidence="1">Belongs to the ParB family.</text>
</comment>
<organism evidence="6 7">
    <name type="scientific">Bifidobacterium tissieri</name>
    <dbReference type="NCBI Taxonomy" id="1630162"/>
    <lineage>
        <taxon>Bacteria</taxon>
        <taxon>Bacillati</taxon>
        <taxon>Actinomycetota</taxon>
        <taxon>Actinomycetes</taxon>
        <taxon>Bifidobacteriales</taxon>
        <taxon>Bifidobacteriaceae</taxon>
        <taxon>Bifidobacterium</taxon>
    </lineage>
</organism>
<dbReference type="RefSeq" id="WP_094664708.1">
    <property type="nucleotide sequence ID" value="NZ_MWWV01000014.1"/>
</dbReference>
<dbReference type="PANTHER" id="PTHR33375:SF1">
    <property type="entry name" value="CHROMOSOME-PARTITIONING PROTEIN PARB-RELATED"/>
    <property type="match status" value="1"/>
</dbReference>
<dbReference type="Pfam" id="PF02195">
    <property type="entry name" value="ParB_N"/>
    <property type="match status" value="1"/>
</dbReference>
<proteinExistence type="inferred from homology"/>
<dbReference type="InterPro" id="IPR050336">
    <property type="entry name" value="Chromosome_partition/occlusion"/>
</dbReference>
<feature type="compositionally biased region" description="Basic residues" evidence="4">
    <location>
        <begin position="96"/>
        <end position="105"/>
    </location>
</feature>
<feature type="compositionally biased region" description="Pro residues" evidence="4">
    <location>
        <begin position="30"/>
        <end position="41"/>
    </location>
</feature>
<name>A0A261FCP2_9BIFI</name>
<dbReference type="NCBIfam" id="TIGR00180">
    <property type="entry name" value="parB_part"/>
    <property type="match status" value="1"/>
</dbReference>
<dbReference type="InterPro" id="IPR004437">
    <property type="entry name" value="ParB/RepB/Spo0J"/>
</dbReference>
<comment type="caution">
    <text evidence="6">The sequence shown here is derived from an EMBL/GenBank/DDBJ whole genome shotgun (WGS) entry which is preliminary data.</text>
</comment>
<dbReference type="InterPro" id="IPR041468">
    <property type="entry name" value="HTH_ParB/Spo0J"/>
</dbReference>
<dbReference type="GO" id="GO:0045881">
    <property type="term" value="P:positive regulation of sporulation resulting in formation of a cellular spore"/>
    <property type="evidence" value="ECO:0007669"/>
    <property type="project" value="TreeGrafter"/>
</dbReference>
<dbReference type="EMBL" id="MWWV01000014">
    <property type="protein sequence ID" value="OZG56656.1"/>
    <property type="molecule type" value="Genomic_DNA"/>
</dbReference>
<dbReference type="PANTHER" id="PTHR33375">
    <property type="entry name" value="CHROMOSOME-PARTITIONING PROTEIN PARB-RELATED"/>
    <property type="match status" value="1"/>
</dbReference>
<dbReference type="GO" id="GO:0003677">
    <property type="term" value="F:DNA binding"/>
    <property type="evidence" value="ECO:0007669"/>
    <property type="project" value="UniProtKB-KW"/>
</dbReference>
<dbReference type="CDD" id="cd16393">
    <property type="entry name" value="SPO0J_N"/>
    <property type="match status" value="1"/>
</dbReference>
<dbReference type="FunFam" id="1.10.10.2830:FF:000001">
    <property type="entry name" value="Chromosome partitioning protein ParB"/>
    <property type="match status" value="1"/>
</dbReference>
<dbReference type="GO" id="GO:0007059">
    <property type="term" value="P:chromosome segregation"/>
    <property type="evidence" value="ECO:0007669"/>
    <property type="project" value="UniProtKB-KW"/>
</dbReference>
<dbReference type="GO" id="GO:0005694">
    <property type="term" value="C:chromosome"/>
    <property type="evidence" value="ECO:0007669"/>
    <property type="project" value="TreeGrafter"/>
</dbReference>
<keyword evidence="2" id="KW-0159">Chromosome partition</keyword>
<evidence type="ECO:0000256" key="2">
    <source>
        <dbReference type="ARBA" id="ARBA00022829"/>
    </source>
</evidence>
<dbReference type="InterPro" id="IPR036086">
    <property type="entry name" value="ParB/Sulfiredoxin_sf"/>
</dbReference>
<dbReference type="AlphaFoldDB" id="A0A261FCP2"/>
<dbReference type="Gene3D" id="1.10.10.2830">
    <property type="match status" value="1"/>
</dbReference>
<keyword evidence="3" id="KW-0238">DNA-binding</keyword>
<evidence type="ECO:0000313" key="6">
    <source>
        <dbReference type="EMBL" id="OZG56656.1"/>
    </source>
</evidence>
<sequence length="481" mass="51350">MATRSRRLGKGLGALFPTIPDESQLQGIPKPAPAPVDPAPVPVAAEPAKAQSEPTTPGAVPVKSAKSTAARKRAEVNSAASSSSSSSDEASAPARSTKRSGKNRRPSMPSLVGSLTHSDHPSDMFFGDAPATSATQSVPVQTESTSPADAQSAPVASQPAETPADEPAVEVPASAVTLSVSAPAESANGDDDIKPVEGGYLAELQIKDIMPNEHQPRLIFDEDELMELSRSIKEVGVLQPIVVRRRAAKSITVKKPAAYELIMGERRMRASKLAGLTEIPAIVKTTSDDDMLRDALLENLHRVALNPLEEAAAYQQMLDEFGLTQEQLSKSVSKSRPQIANTLRLLQLPASVQKKLSAGVLSAGHARALLSLPTAEQMEALADRIIAEGLSVRSVEEIVATEAAKDPGRKKRKPRKNVWSDSDMVHSLENQFDTKVAIRGTKKKGRIEITFASEEDFDRIVQLLSIARRDNAGTGNNDGWV</sequence>
<evidence type="ECO:0000256" key="1">
    <source>
        <dbReference type="ARBA" id="ARBA00006295"/>
    </source>
</evidence>
<accession>A0A261FCP2</accession>
<dbReference type="SUPFAM" id="SSF109709">
    <property type="entry name" value="KorB DNA-binding domain-like"/>
    <property type="match status" value="1"/>
</dbReference>
<feature type="compositionally biased region" description="Low complexity" evidence="4">
    <location>
        <begin position="78"/>
        <end position="95"/>
    </location>
</feature>
<keyword evidence="7" id="KW-1185">Reference proteome</keyword>
<gene>
    <name evidence="6" type="ORF">BTIS_1760</name>
</gene>
<evidence type="ECO:0000256" key="4">
    <source>
        <dbReference type="SAM" id="MobiDB-lite"/>
    </source>
</evidence>